<evidence type="ECO:0000313" key="4">
    <source>
        <dbReference type="EMBL" id="OMJ69024.1"/>
    </source>
</evidence>
<dbReference type="Pfam" id="PF00085">
    <property type="entry name" value="Thioredoxin"/>
    <property type="match status" value="2"/>
</dbReference>
<dbReference type="GO" id="GO:0006457">
    <property type="term" value="P:protein folding"/>
    <property type="evidence" value="ECO:0007669"/>
    <property type="project" value="TreeGrafter"/>
</dbReference>
<dbReference type="Proteomes" id="UP000187209">
    <property type="component" value="Unassembled WGS sequence"/>
</dbReference>
<gene>
    <name evidence="4" type="ORF">SteCoe_33377</name>
</gene>
<dbReference type="InterPro" id="IPR036249">
    <property type="entry name" value="Thioredoxin-like_sf"/>
</dbReference>
<evidence type="ECO:0000259" key="3">
    <source>
        <dbReference type="PROSITE" id="PS51352"/>
    </source>
</evidence>
<feature type="domain" description="Thioredoxin" evidence="3">
    <location>
        <begin position="309"/>
        <end position="444"/>
    </location>
</feature>
<evidence type="ECO:0000256" key="2">
    <source>
        <dbReference type="SAM" id="SignalP"/>
    </source>
</evidence>
<dbReference type="EMBL" id="MPUH01001251">
    <property type="protein sequence ID" value="OMJ69024.1"/>
    <property type="molecule type" value="Genomic_DNA"/>
</dbReference>
<dbReference type="OrthoDB" id="10263751at2759"/>
<dbReference type="PROSITE" id="PS51352">
    <property type="entry name" value="THIOREDOXIN_2"/>
    <property type="match status" value="2"/>
</dbReference>
<dbReference type="SUPFAM" id="SSF52833">
    <property type="entry name" value="Thioredoxin-like"/>
    <property type="match status" value="3"/>
</dbReference>
<dbReference type="PANTHER" id="PTHR18929:SF240">
    <property type="entry name" value="PROTEIN DISULFIDE-ISOMERASE"/>
    <property type="match status" value="1"/>
</dbReference>
<name>A0A1R2AWY3_9CILI</name>
<comment type="similarity">
    <text evidence="1">Belongs to the protein disulfide isomerase family.</text>
</comment>
<feature type="chain" id="PRO_5013159034" description="Thioredoxin domain-containing protein" evidence="2">
    <location>
        <begin position="17"/>
        <end position="452"/>
    </location>
</feature>
<organism evidence="4 5">
    <name type="scientific">Stentor coeruleus</name>
    <dbReference type="NCBI Taxonomy" id="5963"/>
    <lineage>
        <taxon>Eukaryota</taxon>
        <taxon>Sar</taxon>
        <taxon>Alveolata</taxon>
        <taxon>Ciliophora</taxon>
        <taxon>Postciliodesmatophora</taxon>
        <taxon>Heterotrichea</taxon>
        <taxon>Heterotrichida</taxon>
        <taxon>Stentoridae</taxon>
        <taxon>Stentor</taxon>
    </lineage>
</organism>
<evidence type="ECO:0000256" key="1">
    <source>
        <dbReference type="ARBA" id="ARBA00006347"/>
    </source>
</evidence>
<protein>
    <recommendedName>
        <fullName evidence="3">Thioredoxin domain-containing protein</fullName>
    </recommendedName>
</protein>
<dbReference type="InterPro" id="IPR013766">
    <property type="entry name" value="Thioredoxin_domain"/>
</dbReference>
<dbReference type="CDD" id="cd02961">
    <property type="entry name" value="PDI_a_family"/>
    <property type="match status" value="2"/>
</dbReference>
<reference evidence="4 5" key="1">
    <citation type="submission" date="2016-11" db="EMBL/GenBank/DDBJ databases">
        <title>The macronuclear genome of Stentor coeruleus: a giant cell with tiny introns.</title>
        <authorList>
            <person name="Slabodnick M."/>
            <person name="Ruby J.G."/>
            <person name="Reiff S.B."/>
            <person name="Swart E.C."/>
            <person name="Gosai S."/>
            <person name="Prabakaran S."/>
            <person name="Witkowska E."/>
            <person name="Larue G.E."/>
            <person name="Fisher S."/>
            <person name="Freeman R.M."/>
            <person name="Gunawardena J."/>
            <person name="Chu W."/>
            <person name="Stover N.A."/>
            <person name="Gregory B.D."/>
            <person name="Nowacki M."/>
            <person name="Derisi J."/>
            <person name="Roy S.W."/>
            <person name="Marshall W.F."/>
            <person name="Sood P."/>
        </authorList>
    </citation>
    <scope>NUCLEOTIDE SEQUENCE [LARGE SCALE GENOMIC DNA]</scope>
    <source>
        <strain evidence="4">WM001</strain>
    </source>
</reference>
<accession>A0A1R2AWY3</accession>
<dbReference type="GO" id="GO:0005783">
    <property type="term" value="C:endoplasmic reticulum"/>
    <property type="evidence" value="ECO:0007669"/>
    <property type="project" value="TreeGrafter"/>
</dbReference>
<dbReference type="Pfam" id="PF13848">
    <property type="entry name" value="Thioredoxin_6"/>
    <property type="match status" value="1"/>
</dbReference>
<dbReference type="GO" id="GO:0034976">
    <property type="term" value="P:response to endoplasmic reticulum stress"/>
    <property type="evidence" value="ECO:0007669"/>
    <property type="project" value="TreeGrafter"/>
</dbReference>
<dbReference type="Gene3D" id="3.40.30.10">
    <property type="entry name" value="Glutaredoxin"/>
    <property type="match status" value="4"/>
</dbReference>
<evidence type="ECO:0000313" key="5">
    <source>
        <dbReference type="Proteomes" id="UP000187209"/>
    </source>
</evidence>
<dbReference type="GO" id="GO:0003756">
    <property type="term" value="F:protein disulfide isomerase activity"/>
    <property type="evidence" value="ECO:0007669"/>
    <property type="project" value="TreeGrafter"/>
</dbReference>
<feature type="signal peptide" evidence="2">
    <location>
        <begin position="1"/>
        <end position="16"/>
    </location>
</feature>
<sequence>MEVYLLLFCILSLTFSKILDLDSNSLNNILATNDYVFVEFMAKWCAHSRKFFPRYETVSELIEEHKIPVILGRIDIDENLSLAESYNVEAYPTFLFFHKSQVINYTSDLDEQNMLNWLSKHTKPLIQTISTNDEFLSFRETHPVSFFMIGQDNDDFYEKYNKAVIKSLETNFAVITNLQVFDVPVRSGPCVVVFKKSDEKFALTYDFDNLQEFFNKHMIPWVGPLNDLAIKEIFGKARPALFMFSQAHSVIDELNQASEIIKGSLLSVYLDAKSKHHIGLIEKLGLEDFKQPFALILDKNMRKFVKEDVFEAKDIVKFYEEWKNNKARVYYKSEKNVYEENGIWNLNGESFNMEVSKGPVVVYFYIKDCGYCRMFEAEYEALAEKYKGQMRFAKVNCSKNDIEGVRITEFPTVLYYSGESLQGVQYLGPFTEEMLSVLVESFKSNPSVKTDL</sequence>
<dbReference type="PANTHER" id="PTHR18929">
    <property type="entry name" value="PROTEIN DISULFIDE ISOMERASE"/>
    <property type="match status" value="1"/>
</dbReference>
<keyword evidence="2" id="KW-0732">Signal</keyword>
<proteinExistence type="inferred from homology"/>
<dbReference type="AlphaFoldDB" id="A0A1R2AWY3"/>
<keyword evidence="5" id="KW-1185">Reference proteome</keyword>
<comment type="caution">
    <text evidence="4">The sequence shown here is derived from an EMBL/GenBank/DDBJ whole genome shotgun (WGS) entry which is preliminary data.</text>
</comment>
<feature type="domain" description="Thioredoxin" evidence="3">
    <location>
        <begin position="6"/>
        <end position="123"/>
    </location>
</feature>